<dbReference type="Pfam" id="PF00547">
    <property type="entry name" value="Urease_gamma"/>
    <property type="match status" value="1"/>
</dbReference>
<dbReference type="GO" id="GO:0016151">
    <property type="term" value="F:nickel cation binding"/>
    <property type="evidence" value="ECO:0007669"/>
    <property type="project" value="InterPro"/>
</dbReference>
<dbReference type="AlphaFoldDB" id="A0A402AX78"/>
<dbReference type="Gene3D" id="3.30.280.10">
    <property type="entry name" value="Urease, gamma-like subunit"/>
    <property type="match status" value="1"/>
</dbReference>
<organism evidence="4 5">
    <name type="scientific">Dictyobacter kobayashii</name>
    <dbReference type="NCBI Taxonomy" id="2014872"/>
    <lineage>
        <taxon>Bacteria</taxon>
        <taxon>Bacillati</taxon>
        <taxon>Chloroflexota</taxon>
        <taxon>Ktedonobacteria</taxon>
        <taxon>Ktedonobacterales</taxon>
        <taxon>Dictyobacteraceae</taxon>
        <taxon>Dictyobacter</taxon>
    </lineage>
</organism>
<comment type="subcellular location">
    <subcellularLocation>
        <location evidence="3">Cytoplasm</location>
    </subcellularLocation>
</comment>
<evidence type="ECO:0000256" key="3">
    <source>
        <dbReference type="RuleBase" id="RU003850"/>
    </source>
</evidence>
<proteinExistence type="inferred from homology"/>
<dbReference type="GO" id="GO:0043419">
    <property type="term" value="P:urea catabolic process"/>
    <property type="evidence" value="ECO:0007669"/>
    <property type="project" value="InterPro"/>
</dbReference>
<evidence type="ECO:0000313" key="5">
    <source>
        <dbReference type="Proteomes" id="UP000287188"/>
    </source>
</evidence>
<gene>
    <name evidence="4" type="primary">ureA</name>
    <name evidence="4" type="ORF">KDK_74630</name>
</gene>
<evidence type="ECO:0000256" key="1">
    <source>
        <dbReference type="ARBA" id="ARBA00022801"/>
    </source>
</evidence>
<accession>A0A402AX78</accession>
<dbReference type="PANTHER" id="PTHR33569:SF1">
    <property type="entry name" value="UREASE"/>
    <property type="match status" value="1"/>
</dbReference>
<dbReference type="PANTHER" id="PTHR33569">
    <property type="entry name" value="UREASE"/>
    <property type="match status" value="1"/>
</dbReference>
<evidence type="ECO:0000313" key="4">
    <source>
        <dbReference type="EMBL" id="GCE23663.1"/>
    </source>
</evidence>
<evidence type="ECO:0000256" key="2">
    <source>
        <dbReference type="ARBA" id="ARBA00047778"/>
    </source>
</evidence>
<name>A0A402AX78_9CHLR</name>
<dbReference type="SUPFAM" id="SSF54111">
    <property type="entry name" value="Urease, gamma-subunit"/>
    <property type="match status" value="1"/>
</dbReference>
<sequence>MLLTQREQEKLLIFVAAELARKRQARGLKLNYPEAIAIITAEIMEAARDGKSVAEIMSFGATILKRADVMDGIPEMIPKFRLKPPSRMVPNWSRFMIQSNKQTRRKR</sequence>
<keyword evidence="1 3" id="KW-0378">Hydrolase</keyword>
<comment type="caution">
    <text evidence="4">The sequence shown here is derived from an EMBL/GenBank/DDBJ whole genome shotgun (WGS) entry which is preliminary data.</text>
</comment>
<comment type="similarity">
    <text evidence="3">Belongs to the urease gamma subunit family.</text>
</comment>
<dbReference type="InterPro" id="IPR002026">
    <property type="entry name" value="Urease_gamma/gamma-beta_su"/>
</dbReference>
<dbReference type="EC" id="3.5.1.5" evidence="3"/>
<dbReference type="EMBL" id="BIFS01000002">
    <property type="protein sequence ID" value="GCE23663.1"/>
    <property type="molecule type" value="Genomic_DNA"/>
</dbReference>
<protein>
    <recommendedName>
        <fullName evidence="3">Urease subunit gamma</fullName>
        <ecNumber evidence="3">3.5.1.5</ecNumber>
    </recommendedName>
</protein>
<reference evidence="5" key="1">
    <citation type="submission" date="2018-12" db="EMBL/GenBank/DDBJ databases">
        <title>Tengunoibacter tsumagoiensis gen. nov., sp. nov., Dictyobacter kobayashii sp. nov., D. alpinus sp. nov., and D. joshuensis sp. nov. and description of Dictyobacteraceae fam. nov. within the order Ktedonobacterales isolated from Tengu-no-mugimeshi.</title>
        <authorList>
            <person name="Wang C.M."/>
            <person name="Zheng Y."/>
            <person name="Sakai Y."/>
            <person name="Toyoda A."/>
            <person name="Minakuchi Y."/>
            <person name="Abe K."/>
            <person name="Yokota A."/>
            <person name="Yabe S."/>
        </authorList>
    </citation>
    <scope>NUCLEOTIDE SEQUENCE [LARGE SCALE GENOMIC DNA]</scope>
    <source>
        <strain evidence="5">Uno11</strain>
    </source>
</reference>
<keyword evidence="5" id="KW-1185">Reference proteome</keyword>
<dbReference type="InterPro" id="IPR050069">
    <property type="entry name" value="Urease_subunit"/>
</dbReference>
<dbReference type="CDD" id="cd00390">
    <property type="entry name" value="Urease_gamma"/>
    <property type="match status" value="1"/>
</dbReference>
<dbReference type="Proteomes" id="UP000287188">
    <property type="component" value="Unassembled WGS sequence"/>
</dbReference>
<dbReference type="InterPro" id="IPR036463">
    <property type="entry name" value="Urease_gamma_sf"/>
</dbReference>
<comment type="catalytic activity">
    <reaction evidence="2 3">
        <text>urea + 2 H2O + H(+) = hydrogencarbonate + 2 NH4(+)</text>
        <dbReference type="Rhea" id="RHEA:20557"/>
        <dbReference type="ChEBI" id="CHEBI:15377"/>
        <dbReference type="ChEBI" id="CHEBI:15378"/>
        <dbReference type="ChEBI" id="CHEBI:16199"/>
        <dbReference type="ChEBI" id="CHEBI:17544"/>
        <dbReference type="ChEBI" id="CHEBI:28938"/>
        <dbReference type="EC" id="3.5.1.5"/>
    </reaction>
</comment>
<dbReference type="NCBIfam" id="TIGR00193">
    <property type="entry name" value="urease_gam"/>
    <property type="match status" value="1"/>
</dbReference>
<dbReference type="GO" id="GO:0005737">
    <property type="term" value="C:cytoplasm"/>
    <property type="evidence" value="ECO:0007669"/>
    <property type="project" value="UniProtKB-SubCell"/>
</dbReference>
<dbReference type="GO" id="GO:0009039">
    <property type="term" value="F:urease activity"/>
    <property type="evidence" value="ECO:0007669"/>
    <property type="project" value="UniProtKB-EC"/>
</dbReference>